<evidence type="ECO:0000313" key="3">
    <source>
        <dbReference type="EMBL" id="MTE18101.1"/>
    </source>
</evidence>
<protein>
    <submittedName>
        <fullName evidence="3">Universal stress protein</fullName>
    </submittedName>
</protein>
<dbReference type="InterPro" id="IPR006015">
    <property type="entry name" value="Universal_stress_UspA"/>
</dbReference>
<organism evidence="3 4">
    <name type="scientific">Streptomyces taklimakanensis</name>
    <dbReference type="NCBI Taxonomy" id="2569853"/>
    <lineage>
        <taxon>Bacteria</taxon>
        <taxon>Bacillati</taxon>
        <taxon>Actinomycetota</taxon>
        <taxon>Actinomycetes</taxon>
        <taxon>Kitasatosporales</taxon>
        <taxon>Streptomycetaceae</taxon>
        <taxon>Streptomyces</taxon>
    </lineage>
</organism>
<reference evidence="3 4" key="1">
    <citation type="submission" date="2019-11" db="EMBL/GenBank/DDBJ databases">
        <authorList>
            <person name="Yuan L."/>
        </authorList>
    </citation>
    <scope>NUCLEOTIDE SEQUENCE [LARGE SCALE GENOMIC DNA]</scope>
    <source>
        <strain evidence="3 4">TRM43335</strain>
    </source>
</reference>
<dbReference type="RefSeq" id="WP_155069835.1">
    <property type="nucleotide sequence ID" value="NZ_WIXO01000001.1"/>
</dbReference>
<name>A0A6G2B765_9ACTN</name>
<dbReference type="InterPro" id="IPR014729">
    <property type="entry name" value="Rossmann-like_a/b/a_fold"/>
</dbReference>
<gene>
    <name evidence="3" type="ORF">F0L17_02930</name>
</gene>
<dbReference type="OrthoDB" id="3865341at2"/>
<dbReference type="Proteomes" id="UP000473014">
    <property type="component" value="Unassembled WGS sequence"/>
</dbReference>
<proteinExistence type="inferred from homology"/>
<dbReference type="PRINTS" id="PR01438">
    <property type="entry name" value="UNVRSLSTRESS"/>
</dbReference>
<sequence>MDAGPDTGARLRGHVAVGVDGSRRSGLALEEAVTQAGRRGVPLEVVHGRPWSVPPKGGPVGSGGWEDGTPDTAVHTRSPEEARELAEAAVARVRELAPGLEVTASVVVEDAADALVELSRRAALTVVGSRGLGGFRGLLLGSVSLRAAAHVVGPLMVVRGELPPEHERVPRGTVLLGLEGEDDHAAVEAAFEEARTRDAALTVLHAWIYHRLAPPGEPLMPTGPLRQDMARIGRSEEVLVEQVLDPFRERYPEVTVRARTVTGGAARLLVEASGEADVAVVAAHRGRGRAALRLGPVVHSLLHHAHCPVLLVPAVRGGGGVGGVGGGGVR</sequence>
<feature type="domain" description="UspA" evidence="2">
    <location>
        <begin position="173"/>
        <end position="313"/>
    </location>
</feature>
<dbReference type="SUPFAM" id="SSF52402">
    <property type="entry name" value="Adenine nucleotide alpha hydrolases-like"/>
    <property type="match status" value="2"/>
</dbReference>
<dbReference type="PANTHER" id="PTHR46268:SF6">
    <property type="entry name" value="UNIVERSAL STRESS PROTEIN UP12"/>
    <property type="match status" value="1"/>
</dbReference>
<evidence type="ECO:0000259" key="2">
    <source>
        <dbReference type="Pfam" id="PF00582"/>
    </source>
</evidence>
<comment type="caution">
    <text evidence="3">The sequence shown here is derived from an EMBL/GenBank/DDBJ whole genome shotgun (WGS) entry which is preliminary data.</text>
</comment>
<feature type="domain" description="UspA" evidence="2">
    <location>
        <begin position="14"/>
        <end position="159"/>
    </location>
</feature>
<dbReference type="InterPro" id="IPR006016">
    <property type="entry name" value="UspA"/>
</dbReference>
<comment type="similarity">
    <text evidence="1">Belongs to the universal stress protein A family.</text>
</comment>
<keyword evidence="4" id="KW-1185">Reference proteome</keyword>
<dbReference type="Gene3D" id="3.40.50.620">
    <property type="entry name" value="HUPs"/>
    <property type="match status" value="2"/>
</dbReference>
<accession>A0A6G2B765</accession>
<dbReference type="AlphaFoldDB" id="A0A6G2B765"/>
<evidence type="ECO:0000256" key="1">
    <source>
        <dbReference type="ARBA" id="ARBA00008791"/>
    </source>
</evidence>
<dbReference type="PANTHER" id="PTHR46268">
    <property type="entry name" value="STRESS RESPONSE PROTEIN NHAX"/>
    <property type="match status" value="1"/>
</dbReference>
<dbReference type="Pfam" id="PF00582">
    <property type="entry name" value="Usp"/>
    <property type="match status" value="2"/>
</dbReference>
<dbReference type="EMBL" id="WIXO01000001">
    <property type="protein sequence ID" value="MTE18101.1"/>
    <property type="molecule type" value="Genomic_DNA"/>
</dbReference>
<evidence type="ECO:0000313" key="4">
    <source>
        <dbReference type="Proteomes" id="UP000473014"/>
    </source>
</evidence>